<accession>A0ABP5KL62</accession>
<proteinExistence type="predicted"/>
<organism evidence="1 2">
    <name type="scientific">Arthrobacter humicola</name>
    <dbReference type="NCBI Taxonomy" id="409291"/>
    <lineage>
        <taxon>Bacteria</taxon>
        <taxon>Bacillati</taxon>
        <taxon>Actinomycetota</taxon>
        <taxon>Actinomycetes</taxon>
        <taxon>Micrococcales</taxon>
        <taxon>Micrococcaceae</taxon>
        <taxon>Arthrobacter</taxon>
    </lineage>
</organism>
<keyword evidence="2" id="KW-1185">Reference proteome</keyword>
<reference evidence="2" key="1">
    <citation type="journal article" date="2019" name="Int. J. Syst. Evol. Microbiol.">
        <title>The Global Catalogue of Microorganisms (GCM) 10K type strain sequencing project: providing services to taxonomists for standard genome sequencing and annotation.</title>
        <authorList>
            <consortium name="The Broad Institute Genomics Platform"/>
            <consortium name="The Broad Institute Genome Sequencing Center for Infectious Disease"/>
            <person name="Wu L."/>
            <person name="Ma J."/>
        </authorList>
    </citation>
    <scope>NUCLEOTIDE SEQUENCE [LARGE SCALE GENOMIC DNA]</scope>
    <source>
        <strain evidence="2">JCM 15921</strain>
    </source>
</reference>
<evidence type="ECO:0000313" key="2">
    <source>
        <dbReference type="Proteomes" id="UP001500102"/>
    </source>
</evidence>
<protein>
    <submittedName>
        <fullName evidence="1">Uncharacterized protein</fullName>
    </submittedName>
</protein>
<gene>
    <name evidence="1" type="ORF">GCM10009825_17550</name>
</gene>
<evidence type="ECO:0000313" key="1">
    <source>
        <dbReference type="EMBL" id="GAA2134150.1"/>
    </source>
</evidence>
<name>A0ABP5KL62_9MICC</name>
<dbReference type="EMBL" id="BAAAQB010000026">
    <property type="protein sequence ID" value="GAA2134150.1"/>
    <property type="molecule type" value="Genomic_DNA"/>
</dbReference>
<comment type="caution">
    <text evidence="1">The sequence shown here is derived from an EMBL/GenBank/DDBJ whole genome shotgun (WGS) entry which is preliminary data.</text>
</comment>
<dbReference type="Proteomes" id="UP001500102">
    <property type="component" value="Unassembled WGS sequence"/>
</dbReference>
<dbReference type="RefSeq" id="WP_344364465.1">
    <property type="nucleotide sequence ID" value="NZ_BAAAQB010000026.1"/>
</dbReference>
<sequence>MGPPSSDWKTFTTSDGTLSFDYPATWSVKDPAGQAPLGGEFVDVVNAAGKQMAALRTNVVTGTECGDQQPYLLIDSQPMQALTEPGSADQNGPRYVFEARGDFSAAQASPPTIASYGITMMPPETGPTACPMFQLFLWPPSGALFGQAYNPANNTTPGDPGLPYLAKAKLYATTAEYQDVRKMITSLRPAKGPVSEPAK</sequence>